<evidence type="ECO:0000313" key="2">
    <source>
        <dbReference type="EMBL" id="CAA2620762.1"/>
    </source>
</evidence>
<feature type="region of interest" description="Disordered" evidence="1">
    <location>
        <begin position="1"/>
        <end position="49"/>
    </location>
</feature>
<protein>
    <submittedName>
        <fullName evidence="2">Uncharacterized protein</fullName>
    </submittedName>
</protein>
<organism evidence="2">
    <name type="scientific">Spirodela intermedia</name>
    <name type="common">Intermediate duckweed</name>
    <dbReference type="NCBI Taxonomy" id="51605"/>
    <lineage>
        <taxon>Eukaryota</taxon>
        <taxon>Viridiplantae</taxon>
        <taxon>Streptophyta</taxon>
        <taxon>Embryophyta</taxon>
        <taxon>Tracheophyta</taxon>
        <taxon>Spermatophyta</taxon>
        <taxon>Magnoliopsida</taxon>
        <taxon>Liliopsida</taxon>
        <taxon>Araceae</taxon>
        <taxon>Lemnoideae</taxon>
        <taxon>Spirodela</taxon>
    </lineage>
</organism>
<dbReference type="EMBL" id="CACRZD030000005">
    <property type="protein sequence ID" value="CAA6660515.1"/>
    <property type="molecule type" value="Genomic_DNA"/>
</dbReference>
<gene>
    <name evidence="2" type="ORF">SI7747_05006931</name>
</gene>
<reference evidence="2 3" key="1">
    <citation type="submission" date="2019-12" db="EMBL/GenBank/DDBJ databases">
        <authorList>
            <person name="Scholz U."/>
            <person name="Mascher M."/>
            <person name="Fiebig A."/>
        </authorList>
    </citation>
    <scope>NUCLEOTIDE SEQUENCE</scope>
</reference>
<sequence length="49" mass="5684">MNRRTERTGVEPRHHPRVTQYETSPRTVPDLARSIKGLGEKKSRVLQNT</sequence>
<name>A0A7I8IRY4_SPIIN</name>
<evidence type="ECO:0000256" key="1">
    <source>
        <dbReference type="SAM" id="MobiDB-lite"/>
    </source>
</evidence>
<feature type="compositionally biased region" description="Basic and acidic residues" evidence="1">
    <location>
        <begin position="1"/>
        <end position="13"/>
    </location>
</feature>
<dbReference type="EMBL" id="LR743592">
    <property type="protein sequence ID" value="CAA2620762.1"/>
    <property type="molecule type" value="Genomic_DNA"/>
</dbReference>
<keyword evidence="3" id="KW-1185">Reference proteome</keyword>
<proteinExistence type="predicted"/>
<dbReference type="AlphaFoldDB" id="A0A7I8IRY4"/>
<evidence type="ECO:0000313" key="3">
    <source>
        <dbReference type="Proteomes" id="UP001189122"/>
    </source>
</evidence>
<accession>A0A7I8IRY4</accession>
<dbReference type="Proteomes" id="UP001189122">
    <property type="component" value="Unassembled WGS sequence"/>
</dbReference>